<dbReference type="PANTHER" id="PTHR37299:SF1">
    <property type="entry name" value="STAGE 0 SPORULATION PROTEIN A HOMOLOG"/>
    <property type="match status" value="1"/>
</dbReference>
<dbReference type="GO" id="GO:0000156">
    <property type="term" value="F:phosphorelay response regulator activity"/>
    <property type="evidence" value="ECO:0007669"/>
    <property type="project" value="InterPro"/>
</dbReference>
<evidence type="ECO:0000259" key="1">
    <source>
        <dbReference type="PROSITE" id="PS50930"/>
    </source>
</evidence>
<dbReference type="PIRSF" id="PIRSF036612">
    <property type="entry name" value="ABC_ATP_LytTR"/>
    <property type="match status" value="1"/>
</dbReference>
<dbReference type="RefSeq" id="WP_097150292.1">
    <property type="nucleotide sequence ID" value="NZ_OBQC01000011.1"/>
</dbReference>
<evidence type="ECO:0000313" key="3">
    <source>
        <dbReference type="Proteomes" id="UP000219252"/>
    </source>
</evidence>
<dbReference type="GO" id="GO:0003677">
    <property type="term" value="F:DNA binding"/>
    <property type="evidence" value="ECO:0007669"/>
    <property type="project" value="InterPro"/>
</dbReference>
<dbReference type="Gene3D" id="2.40.50.1020">
    <property type="entry name" value="LytTr DNA-binding domain"/>
    <property type="match status" value="1"/>
</dbReference>
<dbReference type="InterPro" id="IPR027417">
    <property type="entry name" value="P-loop_NTPase"/>
</dbReference>
<accession>A0A285UMV1</accession>
<reference evidence="3" key="1">
    <citation type="submission" date="2017-08" db="EMBL/GenBank/DDBJ databases">
        <authorList>
            <person name="Varghese N."/>
            <person name="Submissions S."/>
        </authorList>
    </citation>
    <scope>NUCLEOTIDE SEQUENCE [LARGE SCALE GENOMIC DNA]</scope>
    <source>
        <strain evidence="3">JC23</strain>
    </source>
</reference>
<dbReference type="SMART" id="SM00850">
    <property type="entry name" value="LytTR"/>
    <property type="match status" value="1"/>
</dbReference>
<organism evidence="2 3">
    <name type="scientific">Ureibacillus acetophenoni</name>
    <dbReference type="NCBI Taxonomy" id="614649"/>
    <lineage>
        <taxon>Bacteria</taxon>
        <taxon>Bacillati</taxon>
        <taxon>Bacillota</taxon>
        <taxon>Bacilli</taxon>
        <taxon>Bacillales</taxon>
        <taxon>Caryophanaceae</taxon>
        <taxon>Ureibacillus</taxon>
    </lineage>
</organism>
<dbReference type="EMBL" id="OBQC01000011">
    <property type="protein sequence ID" value="SOC41946.1"/>
    <property type="molecule type" value="Genomic_DNA"/>
</dbReference>
<dbReference type="Proteomes" id="UP000219252">
    <property type="component" value="Unassembled WGS sequence"/>
</dbReference>
<sequence length="316" mass="36616">MHDVLRIESYSAAGNIIFPSVELTIQKDTIIGIHTDYAKINHLLAQFQLQQFTYIHYREEGLYEKLKLKEYLLFLKRIHNLSDSIDSFITLLNLESHLKTKIGKLSRSEKQRLRFLNCIVNSKTIIVIEEPFQNIDEHTKKIIVNGVHQLKEAGKQPIILSSNMEDLLISCDTIFRLNTDGLHLVDLQEDDNKDNQSAINTSHHIRFEKIPTKRNDKIILFNPPEIDYIESVEGEVSVYVGGESYPCSLTLNELESKLAPFGFFRCHRSYIVNLQKVREIITWTRNSYSLSLHTKEEQIVPLSKKNLVELKRIIGI</sequence>
<gene>
    <name evidence="2" type="ORF">SAMN05877842_11188</name>
</gene>
<dbReference type="InterPro" id="IPR007492">
    <property type="entry name" value="LytTR_DNA-bd_dom"/>
</dbReference>
<keyword evidence="3" id="KW-1185">Reference proteome</keyword>
<proteinExistence type="predicted"/>
<dbReference type="InterPro" id="IPR012046">
    <property type="entry name" value="LytTR_ABC"/>
</dbReference>
<dbReference type="Gene3D" id="3.40.50.300">
    <property type="entry name" value="P-loop containing nucleotide triphosphate hydrolases"/>
    <property type="match status" value="1"/>
</dbReference>
<feature type="domain" description="HTH LytTR-type" evidence="1">
    <location>
        <begin position="210"/>
        <end position="316"/>
    </location>
</feature>
<dbReference type="OrthoDB" id="9809318at2"/>
<protein>
    <submittedName>
        <fullName evidence="2">LytTR family transcriptional regulator</fullName>
    </submittedName>
</protein>
<dbReference type="PROSITE" id="PS50930">
    <property type="entry name" value="HTH_LYTTR"/>
    <property type="match status" value="1"/>
</dbReference>
<dbReference type="InterPro" id="IPR046947">
    <property type="entry name" value="LytR-like"/>
</dbReference>
<dbReference type="SUPFAM" id="SSF52540">
    <property type="entry name" value="P-loop containing nucleoside triphosphate hydrolases"/>
    <property type="match status" value="1"/>
</dbReference>
<dbReference type="Pfam" id="PF04397">
    <property type="entry name" value="LytTR"/>
    <property type="match status" value="1"/>
</dbReference>
<dbReference type="PANTHER" id="PTHR37299">
    <property type="entry name" value="TRANSCRIPTIONAL REGULATOR-RELATED"/>
    <property type="match status" value="1"/>
</dbReference>
<evidence type="ECO:0000313" key="2">
    <source>
        <dbReference type="EMBL" id="SOC41946.1"/>
    </source>
</evidence>
<dbReference type="AlphaFoldDB" id="A0A285UMV1"/>
<name>A0A285UMV1_9BACL</name>